<dbReference type="KEGG" id="palo:E6C60_2732"/>
<accession>A0A4V1G448</accession>
<keyword evidence="2" id="KW-1185">Reference proteome</keyword>
<dbReference type="InterPro" id="IPR025648">
    <property type="entry name" value="DUF4358"/>
</dbReference>
<organism evidence="1 2">
    <name type="scientific">Paenibacillus algicola</name>
    <dbReference type="NCBI Taxonomy" id="2565926"/>
    <lineage>
        <taxon>Bacteria</taxon>
        <taxon>Bacillati</taxon>
        <taxon>Bacillota</taxon>
        <taxon>Bacilli</taxon>
        <taxon>Bacillales</taxon>
        <taxon>Paenibacillaceae</taxon>
        <taxon>Paenibacillus</taxon>
    </lineage>
</organism>
<evidence type="ECO:0000313" key="2">
    <source>
        <dbReference type="Proteomes" id="UP000300879"/>
    </source>
</evidence>
<dbReference type="AlphaFoldDB" id="A0A4V1G448"/>
<protein>
    <submittedName>
        <fullName evidence="1">Uncharacterized protein</fullName>
    </submittedName>
</protein>
<dbReference type="Proteomes" id="UP000300879">
    <property type="component" value="Chromosome"/>
</dbReference>
<evidence type="ECO:0000313" key="1">
    <source>
        <dbReference type="EMBL" id="QCT03444.1"/>
    </source>
</evidence>
<name>A0A4V1G448_9BACL</name>
<reference evidence="1 2" key="1">
    <citation type="submission" date="2019-05" db="EMBL/GenBank/DDBJ databases">
        <authorList>
            <person name="Chen C."/>
        </authorList>
    </citation>
    <scope>NUCLEOTIDE SEQUENCE [LARGE SCALE GENOMIC DNA]</scope>
    <source>
        <strain evidence="1 2">HB172198</strain>
    </source>
</reference>
<proteinExistence type="predicted"/>
<sequence>MEKGDKNSLKKLYHLNADEVQNESNVEANEMAVIYVKPENQTESVKGIF</sequence>
<gene>
    <name evidence="1" type="ORF">E6C60_2732</name>
</gene>
<dbReference type="EMBL" id="CP040396">
    <property type="protein sequence ID" value="QCT03444.1"/>
    <property type="molecule type" value="Genomic_DNA"/>
</dbReference>
<dbReference type="Pfam" id="PF14270">
    <property type="entry name" value="DUF4358"/>
    <property type="match status" value="1"/>
</dbReference>